<name>A0A146KDK6_9EUKA</name>
<dbReference type="EMBL" id="GDID01002029">
    <property type="protein sequence ID" value="JAP94577.1"/>
    <property type="molecule type" value="Transcribed_RNA"/>
</dbReference>
<feature type="region of interest" description="Disordered" evidence="2">
    <location>
        <begin position="259"/>
        <end position="318"/>
    </location>
</feature>
<feature type="non-terminal residue" evidence="3">
    <location>
        <position position="1"/>
    </location>
</feature>
<reference evidence="3" key="1">
    <citation type="submission" date="2015-07" db="EMBL/GenBank/DDBJ databases">
        <title>Adaptation to a free-living lifestyle via gene acquisitions in the diplomonad Trepomonas sp. PC1.</title>
        <authorList>
            <person name="Xu F."/>
            <person name="Jerlstrom-Hultqvist J."/>
            <person name="Kolisko M."/>
            <person name="Simpson A.G.B."/>
            <person name="Roger A.J."/>
            <person name="Svard S.G."/>
            <person name="Andersson J.O."/>
        </authorList>
    </citation>
    <scope>NUCLEOTIDE SEQUENCE</scope>
    <source>
        <strain evidence="3">PC1</strain>
    </source>
</reference>
<gene>
    <name evidence="3" type="ORF">TPC1_12722</name>
</gene>
<keyword evidence="1" id="KW-0175">Coiled coil</keyword>
<evidence type="ECO:0000256" key="2">
    <source>
        <dbReference type="SAM" id="MobiDB-lite"/>
    </source>
</evidence>
<feature type="coiled-coil region" evidence="1">
    <location>
        <begin position="23"/>
        <end position="64"/>
    </location>
</feature>
<feature type="compositionally biased region" description="Polar residues" evidence="2">
    <location>
        <begin position="309"/>
        <end position="318"/>
    </location>
</feature>
<sequence length="999" mass="115399">EFEPLEGKYKVLQQDSTRLKIKSDRIQKEFDQKQAENDELKLKIEQLEMEVTKNELLNASLNNDTVNSTNDQKSYVSMVSEAEPEDISVKTKKKKKVHAEAQTDGVVNFDPAIQKQFDQLQSYSAINGPFEWDFPRIDEIVQKLFVEAEVFTTLKKTKFQQTEEQQELLNDLYKNLLQQGQLRQDPLFDNCVKKASQYAYSKRLKQQFDEKVQSNLVAAINKLIDMAVNGHRFDVDAQNVQDMLNQKLIESQKTAEFTKQMQHKAEIQQKSVSGQKHRDAETQKQKLGSNLQKDDFKKETPKIKAQPANADTQKPTVERNQFQISDEETEKMVVEVHPDEIVNQYDEMDQSLGQQIRAVASHMSMQNDIDDLEDSEIAAEIESSEAQKSLSESQVEVNFQAVQTNHTKMLQKFVEKIQNKPLEQEQLQLIKQQAEIIVTKEMKQNTEHLSKEQATRMAVIKNVFKTQIVDKLLINVDRQYFTDEKVNNELLNQFSQLSKQPFQFNLLESQLSEQNCKMIMQILYNPITLQKMIDSVPIMSPSDQQLLTDLYSPIIQQQLQECKISNQSSKILVKALFNPRVVKALTDVEVKMCQDFIQKITQISGELSYDLDFEPIQFCSNVQQCVFNNRNRIEGGELQQKIRQFVESDFFDLLINQRELAQLNQDILEILKDQQLMQIFLTENLEKAISKKLFRLYSRDSMFQLLQRTGSFQLITLATETLLDPEVIGLVFENQLIEEKLNQKLNQRRTQVRLQSQIQQIENVLLLPELAKNMANGTMERRAAAAIFKTFYSKEIANAISTGKFKKDTADMISGVLYHPTYSNELRKPDKMDQNVVKMFAHTIYSEEMLKVLVYPTVSKTAAERAKECQQIVSQVPFNKLKSLKDPFRVQVVVNSKQVRKNPHQVVQGVSGQAFVAHIPTNYAQQEEIQIVGSVKQAPSVIKTFEIPEKTYKLKTKPLMYKDEKRAKINDIRQKAQKMNGVPCCIIRPIPDAEDEDEK</sequence>
<dbReference type="AlphaFoldDB" id="A0A146KDK6"/>
<evidence type="ECO:0000256" key="1">
    <source>
        <dbReference type="SAM" id="Coils"/>
    </source>
</evidence>
<accession>A0A146KDK6</accession>
<organism evidence="3">
    <name type="scientific">Trepomonas sp. PC1</name>
    <dbReference type="NCBI Taxonomy" id="1076344"/>
    <lineage>
        <taxon>Eukaryota</taxon>
        <taxon>Metamonada</taxon>
        <taxon>Diplomonadida</taxon>
        <taxon>Hexamitidae</taxon>
        <taxon>Hexamitinae</taxon>
        <taxon>Trepomonas</taxon>
    </lineage>
</organism>
<evidence type="ECO:0000313" key="3">
    <source>
        <dbReference type="EMBL" id="JAP94577.1"/>
    </source>
</evidence>
<proteinExistence type="predicted"/>
<feature type="compositionally biased region" description="Basic and acidic residues" evidence="2">
    <location>
        <begin position="292"/>
        <end position="302"/>
    </location>
</feature>
<protein>
    <submittedName>
        <fullName evidence="3">Uncharacterized protein</fullName>
    </submittedName>
</protein>